<keyword evidence="1" id="KW-0732">Signal</keyword>
<sequence length="74" mass="8215">MRCFLGFFFFSPCANIHTVVVVDTFQSVFLHFIFSSRSCACVDVRKRAPAVQSLPKIKTNKGERSMGTGSSSMC</sequence>
<name>A0A6B0TV64_IXORI</name>
<evidence type="ECO:0000313" key="2">
    <source>
        <dbReference type="EMBL" id="MXU83208.1"/>
    </source>
</evidence>
<feature type="chain" id="PRO_5025419474" description="Secreted protein" evidence="1">
    <location>
        <begin position="19"/>
        <end position="74"/>
    </location>
</feature>
<feature type="signal peptide" evidence="1">
    <location>
        <begin position="1"/>
        <end position="18"/>
    </location>
</feature>
<accession>A0A6B0TV64</accession>
<dbReference type="AlphaFoldDB" id="A0A6B0TV64"/>
<organism evidence="2">
    <name type="scientific">Ixodes ricinus</name>
    <name type="common">Common tick</name>
    <name type="synonym">Acarus ricinus</name>
    <dbReference type="NCBI Taxonomy" id="34613"/>
    <lineage>
        <taxon>Eukaryota</taxon>
        <taxon>Metazoa</taxon>
        <taxon>Ecdysozoa</taxon>
        <taxon>Arthropoda</taxon>
        <taxon>Chelicerata</taxon>
        <taxon>Arachnida</taxon>
        <taxon>Acari</taxon>
        <taxon>Parasitiformes</taxon>
        <taxon>Ixodida</taxon>
        <taxon>Ixodoidea</taxon>
        <taxon>Ixodidae</taxon>
        <taxon>Ixodinae</taxon>
        <taxon>Ixodes</taxon>
    </lineage>
</organism>
<dbReference type="EMBL" id="GIFC01001125">
    <property type="protein sequence ID" value="MXU83208.1"/>
    <property type="molecule type" value="Transcribed_RNA"/>
</dbReference>
<reference evidence="2" key="1">
    <citation type="submission" date="2019-12" db="EMBL/GenBank/DDBJ databases">
        <title>An insight into the sialome of adult female Ixodes ricinus ticks feeding for 6 days.</title>
        <authorList>
            <person name="Perner J."/>
            <person name="Ribeiro J.M.C."/>
        </authorList>
    </citation>
    <scope>NUCLEOTIDE SEQUENCE</scope>
    <source>
        <strain evidence="2">Semi-engorged</strain>
        <tissue evidence="2">Salivary glands</tissue>
    </source>
</reference>
<proteinExistence type="predicted"/>
<evidence type="ECO:0000256" key="1">
    <source>
        <dbReference type="SAM" id="SignalP"/>
    </source>
</evidence>
<evidence type="ECO:0008006" key="3">
    <source>
        <dbReference type="Google" id="ProtNLM"/>
    </source>
</evidence>
<protein>
    <recommendedName>
        <fullName evidence="3">Secreted protein</fullName>
    </recommendedName>
</protein>